<evidence type="ECO:0000313" key="3">
    <source>
        <dbReference type="Proteomes" id="UP000201838"/>
    </source>
</evidence>
<dbReference type="OrthoDB" id="164654at2"/>
<keyword evidence="3" id="KW-1185">Reference proteome</keyword>
<accession>A0A238IVQ4</accession>
<sequence>MKRILIYGDSNTFGTMPMAALSDDGVLPRGARWGDVMSVALGDSVEVITEGLPGRTTVHDDPIEGAYRNGLRSLRAILESHKPIDLLIFCLGTNDTKNRFGLNATDIALGVARLVKDADALGCVDRILVICPPPVEERGDLAAIFEGAAARCIGLPQAMERIARAAGAAFFDAGLVIAVDPADGVHWSAQTHATLGAAVAAMAGEILG</sequence>
<dbReference type="InterPro" id="IPR013830">
    <property type="entry name" value="SGNH_hydro"/>
</dbReference>
<organism evidence="2 3">
    <name type="scientific">Boseongicola aestuarii</name>
    <dbReference type="NCBI Taxonomy" id="1470561"/>
    <lineage>
        <taxon>Bacteria</taxon>
        <taxon>Pseudomonadati</taxon>
        <taxon>Pseudomonadota</taxon>
        <taxon>Alphaproteobacteria</taxon>
        <taxon>Rhodobacterales</taxon>
        <taxon>Paracoccaceae</taxon>
        <taxon>Boseongicola</taxon>
    </lineage>
</organism>
<reference evidence="2 3" key="1">
    <citation type="submission" date="2017-05" db="EMBL/GenBank/DDBJ databases">
        <authorList>
            <person name="Song R."/>
            <person name="Chenine A.L."/>
            <person name="Ruprecht R.M."/>
        </authorList>
    </citation>
    <scope>NUCLEOTIDE SEQUENCE [LARGE SCALE GENOMIC DNA]</scope>
    <source>
        <strain evidence="2 3">CECT 8489</strain>
    </source>
</reference>
<protein>
    <recommendedName>
        <fullName evidence="1">SGNH hydrolase-type esterase domain-containing protein</fullName>
    </recommendedName>
</protein>
<dbReference type="Pfam" id="PF13472">
    <property type="entry name" value="Lipase_GDSL_2"/>
    <property type="match status" value="1"/>
</dbReference>
<proteinExistence type="predicted"/>
<dbReference type="GO" id="GO:0016788">
    <property type="term" value="F:hydrolase activity, acting on ester bonds"/>
    <property type="evidence" value="ECO:0007669"/>
    <property type="project" value="UniProtKB-ARBA"/>
</dbReference>
<dbReference type="InterPro" id="IPR036514">
    <property type="entry name" value="SGNH_hydro_sf"/>
</dbReference>
<dbReference type="Gene3D" id="3.40.50.1110">
    <property type="entry name" value="SGNH hydrolase"/>
    <property type="match status" value="1"/>
</dbReference>
<name>A0A238IVQ4_9RHOB</name>
<dbReference type="Proteomes" id="UP000201838">
    <property type="component" value="Unassembled WGS sequence"/>
</dbReference>
<feature type="domain" description="SGNH hydrolase-type esterase" evidence="1">
    <location>
        <begin position="7"/>
        <end position="192"/>
    </location>
</feature>
<dbReference type="EMBL" id="FXXQ01000002">
    <property type="protein sequence ID" value="SMX22558.1"/>
    <property type="molecule type" value="Genomic_DNA"/>
</dbReference>
<evidence type="ECO:0000259" key="1">
    <source>
        <dbReference type="Pfam" id="PF13472"/>
    </source>
</evidence>
<dbReference type="RefSeq" id="WP_093972560.1">
    <property type="nucleotide sequence ID" value="NZ_FXXQ01000002.1"/>
</dbReference>
<dbReference type="SUPFAM" id="SSF52266">
    <property type="entry name" value="SGNH hydrolase"/>
    <property type="match status" value="1"/>
</dbReference>
<dbReference type="AlphaFoldDB" id="A0A238IVQ4"/>
<gene>
    <name evidence="2" type="ORF">BOA8489_00655</name>
</gene>
<evidence type="ECO:0000313" key="2">
    <source>
        <dbReference type="EMBL" id="SMX22558.1"/>
    </source>
</evidence>